<evidence type="ECO:0000256" key="1">
    <source>
        <dbReference type="SAM" id="MobiDB-lite"/>
    </source>
</evidence>
<dbReference type="Proteomes" id="UP000233551">
    <property type="component" value="Unassembled WGS sequence"/>
</dbReference>
<feature type="region of interest" description="Disordered" evidence="1">
    <location>
        <begin position="70"/>
        <end position="114"/>
    </location>
</feature>
<name>A0A2I0IXC5_PUNGR</name>
<accession>A0A2I0IXC5</accession>
<reference evidence="2 3" key="1">
    <citation type="submission" date="2017-11" db="EMBL/GenBank/DDBJ databases">
        <title>De-novo sequencing of pomegranate (Punica granatum L.) genome.</title>
        <authorList>
            <person name="Akparov Z."/>
            <person name="Amiraslanov A."/>
            <person name="Hajiyeva S."/>
            <person name="Abbasov M."/>
            <person name="Kaur K."/>
            <person name="Hamwieh A."/>
            <person name="Solovyev V."/>
            <person name="Salamov A."/>
            <person name="Braich B."/>
            <person name="Kosarev P."/>
            <person name="Mahmoud A."/>
            <person name="Hajiyev E."/>
            <person name="Babayeva S."/>
            <person name="Izzatullayeva V."/>
            <person name="Mammadov A."/>
            <person name="Mammadov A."/>
            <person name="Sharifova S."/>
            <person name="Ojaghi J."/>
            <person name="Eynullazada K."/>
            <person name="Bayramov B."/>
            <person name="Abdulazimova A."/>
            <person name="Shahmuradov I."/>
        </authorList>
    </citation>
    <scope>NUCLEOTIDE SEQUENCE [LARGE SCALE GENOMIC DNA]</scope>
    <source>
        <strain evidence="3">cv. AG2017</strain>
        <tissue evidence="2">Leaf</tissue>
    </source>
</reference>
<organism evidence="2 3">
    <name type="scientific">Punica granatum</name>
    <name type="common">Pomegranate</name>
    <dbReference type="NCBI Taxonomy" id="22663"/>
    <lineage>
        <taxon>Eukaryota</taxon>
        <taxon>Viridiplantae</taxon>
        <taxon>Streptophyta</taxon>
        <taxon>Embryophyta</taxon>
        <taxon>Tracheophyta</taxon>
        <taxon>Spermatophyta</taxon>
        <taxon>Magnoliopsida</taxon>
        <taxon>eudicotyledons</taxon>
        <taxon>Gunneridae</taxon>
        <taxon>Pentapetalae</taxon>
        <taxon>rosids</taxon>
        <taxon>malvids</taxon>
        <taxon>Myrtales</taxon>
        <taxon>Lythraceae</taxon>
        <taxon>Punica</taxon>
    </lineage>
</organism>
<feature type="compositionally biased region" description="Basic and acidic residues" evidence="1">
    <location>
        <begin position="70"/>
        <end position="105"/>
    </location>
</feature>
<comment type="caution">
    <text evidence="2">The sequence shown here is derived from an EMBL/GenBank/DDBJ whole genome shotgun (WGS) entry which is preliminary data.</text>
</comment>
<evidence type="ECO:0000313" key="3">
    <source>
        <dbReference type="Proteomes" id="UP000233551"/>
    </source>
</evidence>
<gene>
    <name evidence="2" type="ORF">CRG98_030994</name>
</gene>
<keyword evidence="3" id="KW-1185">Reference proteome</keyword>
<sequence>MRKLGTRTWIGLRMPFLTPGKQAKSRLPLLEANPRALLLISGREVKSDLPSLGIRGKSWRSVRESGDSVERLEGCSGAKDARSGKDGAREDVRRAGRRTAGERGRRTGVRQAHGRRLSLFTREHGMNSKA</sequence>
<evidence type="ECO:0000313" key="2">
    <source>
        <dbReference type="EMBL" id="PKI48575.1"/>
    </source>
</evidence>
<dbReference type="EMBL" id="PGOL01002369">
    <property type="protein sequence ID" value="PKI48575.1"/>
    <property type="molecule type" value="Genomic_DNA"/>
</dbReference>
<protein>
    <submittedName>
        <fullName evidence="2">Uncharacterized protein</fullName>
    </submittedName>
</protein>
<dbReference type="AlphaFoldDB" id="A0A2I0IXC5"/>
<proteinExistence type="predicted"/>